<dbReference type="InterPro" id="IPR008594">
    <property type="entry name" value="DcpS/DCS2"/>
</dbReference>
<dbReference type="GO" id="GO:0000290">
    <property type="term" value="P:deadenylation-dependent decapping of nuclear-transcribed mRNA"/>
    <property type="evidence" value="ECO:0007669"/>
    <property type="project" value="InterPro"/>
</dbReference>
<proteinExistence type="inferred from homology"/>
<dbReference type="RefSeq" id="XP_014178650.1">
    <property type="nucleotide sequence ID" value="XM_014323175.1"/>
</dbReference>
<dbReference type="KEGG" id="tasa:A1Q1_03343"/>
<name>J5QK40_TRIAS</name>
<accession>J5QK40</accession>
<comment type="caution">
    <text evidence="3">The sequence shown here is derived from an EMBL/GenBank/DDBJ whole genome shotgun (WGS) entry which is preliminary data.</text>
</comment>
<dbReference type="GO" id="GO:0000932">
    <property type="term" value="C:P-body"/>
    <property type="evidence" value="ECO:0007669"/>
    <property type="project" value="TreeGrafter"/>
</dbReference>
<dbReference type="Pfam" id="PF11969">
    <property type="entry name" value="DcpS_C"/>
    <property type="match status" value="1"/>
</dbReference>
<evidence type="ECO:0000313" key="3">
    <source>
        <dbReference type="EMBL" id="EJT47768.1"/>
    </source>
</evidence>
<dbReference type="SUPFAM" id="SSF102860">
    <property type="entry name" value="mRNA decapping enzyme DcpS N-terminal domain"/>
    <property type="match status" value="1"/>
</dbReference>
<dbReference type="EMBL" id="ALBS01000229">
    <property type="protein sequence ID" value="EJT47768.1"/>
    <property type="molecule type" value="Genomic_DNA"/>
</dbReference>
<organism evidence="3 4">
    <name type="scientific">Trichosporon asahii var. asahii (strain ATCC 90039 / CBS 2479 / JCM 2466 / KCTC 7840 / NBRC 103889/ NCYC 2677 / UAMH 7654)</name>
    <name type="common">Yeast</name>
    <dbReference type="NCBI Taxonomy" id="1186058"/>
    <lineage>
        <taxon>Eukaryota</taxon>
        <taxon>Fungi</taxon>
        <taxon>Dikarya</taxon>
        <taxon>Basidiomycota</taxon>
        <taxon>Agaricomycotina</taxon>
        <taxon>Tremellomycetes</taxon>
        <taxon>Trichosporonales</taxon>
        <taxon>Trichosporonaceae</taxon>
        <taxon>Trichosporon</taxon>
    </lineage>
</organism>
<dbReference type="SUPFAM" id="SSF54197">
    <property type="entry name" value="HIT-like"/>
    <property type="match status" value="1"/>
</dbReference>
<comment type="similarity">
    <text evidence="1">Belongs to the HIT family.</text>
</comment>
<dbReference type="OrthoDB" id="10264956at2759"/>
<evidence type="ECO:0000313" key="4">
    <source>
        <dbReference type="Proteomes" id="UP000002748"/>
    </source>
</evidence>
<evidence type="ECO:0000256" key="2">
    <source>
        <dbReference type="SAM" id="MobiDB-lite"/>
    </source>
</evidence>
<dbReference type="GeneID" id="25986856"/>
<dbReference type="GO" id="GO:0005634">
    <property type="term" value="C:nucleus"/>
    <property type="evidence" value="ECO:0007669"/>
    <property type="project" value="TreeGrafter"/>
</dbReference>
<protein>
    <submittedName>
        <fullName evidence="3">Hydrolase</fullName>
    </submittedName>
</protein>
<dbReference type="HOGENOM" id="CLU_041045_2_0_1"/>
<dbReference type="Pfam" id="PF05652">
    <property type="entry name" value="DcpS"/>
    <property type="match status" value="1"/>
</dbReference>
<dbReference type="Proteomes" id="UP000002748">
    <property type="component" value="Unassembled WGS sequence"/>
</dbReference>
<evidence type="ECO:0000256" key="1">
    <source>
        <dbReference type="ARBA" id="ARBA00010208"/>
    </source>
</evidence>
<dbReference type="VEuPathDB" id="FungiDB:A1Q1_03343"/>
<feature type="compositionally biased region" description="Acidic residues" evidence="2">
    <location>
        <begin position="375"/>
        <end position="394"/>
    </location>
</feature>
<dbReference type="InterPro" id="IPR011145">
    <property type="entry name" value="Scavenger_mRNA_decap_enz_N"/>
</dbReference>
<reference evidence="3 4" key="1">
    <citation type="journal article" date="2012" name="Eukaryot. Cell">
        <title>Draft genome sequence of CBS 2479, the standard type strain of Trichosporon asahii.</title>
        <authorList>
            <person name="Yang R.Y."/>
            <person name="Li H.T."/>
            <person name="Zhu H."/>
            <person name="Zhou G.P."/>
            <person name="Wang M."/>
            <person name="Wang L."/>
        </authorList>
    </citation>
    <scope>NUCLEOTIDE SEQUENCE [LARGE SCALE GENOMIC DNA]</scope>
    <source>
        <strain evidence="4">ATCC 90039 / CBS 2479 / JCM 2466 / KCTC 7840 / NCYC 2677 / UAMH 7654</strain>
    </source>
</reference>
<feature type="region of interest" description="Disordered" evidence="2">
    <location>
        <begin position="358"/>
        <end position="402"/>
    </location>
</feature>
<dbReference type="GO" id="GO:0000340">
    <property type="term" value="F:RNA 7-methylguanosine cap binding"/>
    <property type="evidence" value="ECO:0007669"/>
    <property type="project" value="TreeGrafter"/>
</dbReference>
<gene>
    <name evidence="3" type="ORF">A1Q1_03343</name>
</gene>
<feature type="compositionally biased region" description="Polar residues" evidence="2">
    <location>
        <begin position="358"/>
        <end position="367"/>
    </location>
</feature>
<keyword evidence="3" id="KW-0378">Hydrolase</keyword>
<dbReference type="Gene3D" id="3.30.428.10">
    <property type="entry name" value="HIT-like"/>
    <property type="match status" value="1"/>
</dbReference>
<dbReference type="InterPro" id="IPR036265">
    <property type="entry name" value="HIT-like_sf"/>
</dbReference>
<dbReference type="PANTHER" id="PTHR12978:SF0">
    <property type="entry name" value="M7GPPPX DIPHOSPHATASE"/>
    <property type="match status" value="1"/>
</dbReference>
<sequence>MSAPETVPAAEPVVVTSEVKEELPCDIATLKTFEFDRILSEATTELSNQVHSRLTPGPTSVYLYGTLHGEPAIIHVARTSLDTKRAPQLVKEGLENLDVFLDNRPYFSAHALLQRTPDSLPDLALKLIWPATSVHVKKYTAQPRKILHETPETYKAVVEPYIESFPPERLEWVRAILQGRKEAERVVYRSPELPLVGADGANAAVEGDKNGNEDVDNTFVLVPDLKWDGTTVRQLYLTAITGDGRIRSLRDLRAEHLPLLKAIRKQAYISAKEKYGVEKGDLRMFIHYQPSYYHFHVHIVHVAHDMLAGMAVGQAHLLDDVINWLEIAPDLPQKLTLTYALGVEHGLYAALAQAPENQADPTASGVNAASAGPDADTDVDADGAETDAADEDGERDAKRRRV</sequence>
<dbReference type="GO" id="GO:0016787">
    <property type="term" value="F:hydrolase activity"/>
    <property type="evidence" value="ECO:0007669"/>
    <property type="project" value="UniProtKB-KW"/>
</dbReference>
<dbReference type="Gene3D" id="3.30.200.40">
    <property type="entry name" value="Scavenger mRNA decapping enzyme, N-terminal domain"/>
    <property type="match status" value="1"/>
</dbReference>
<dbReference type="PANTHER" id="PTHR12978">
    <property type="entry name" value="HISTIDINE TRIAD HIT PROTEIN MEMBER"/>
    <property type="match status" value="1"/>
</dbReference>
<dbReference type="AlphaFoldDB" id="J5QK40"/>